<protein>
    <submittedName>
        <fullName evidence="2">Uncharacterized protein</fullName>
    </submittedName>
</protein>
<evidence type="ECO:0000256" key="1">
    <source>
        <dbReference type="SAM" id="MobiDB-lite"/>
    </source>
</evidence>
<feature type="compositionally biased region" description="Basic and acidic residues" evidence="1">
    <location>
        <begin position="115"/>
        <end position="125"/>
    </location>
</feature>
<sequence length="125" mass="14037">MAQILRKEEMGSLNFKGSLLLIGKRPEDAVRSKGCFLGRRQGPRSPEANEKILRSGLQVPNSGIHIPSMGDDTAPEKIKTCKGEQHLGMRRKNYQLGRQEASARKAKAGRRKQNLWKEENTKPNT</sequence>
<dbReference type="Proteomes" id="UP000825729">
    <property type="component" value="Unassembled WGS sequence"/>
</dbReference>
<gene>
    <name evidence="2" type="ORF">H6P81_020643</name>
</gene>
<comment type="caution">
    <text evidence="2">The sequence shown here is derived from an EMBL/GenBank/DDBJ whole genome shotgun (WGS) entry which is preliminary data.</text>
</comment>
<accession>A0AAV7DZ96</accession>
<proteinExistence type="predicted"/>
<evidence type="ECO:0000313" key="2">
    <source>
        <dbReference type="EMBL" id="KAG9440478.1"/>
    </source>
</evidence>
<feature type="compositionally biased region" description="Basic and acidic residues" evidence="1">
    <location>
        <begin position="74"/>
        <end position="87"/>
    </location>
</feature>
<name>A0AAV7DZ96_ARIFI</name>
<feature type="region of interest" description="Disordered" evidence="1">
    <location>
        <begin position="56"/>
        <end position="125"/>
    </location>
</feature>
<dbReference type="AlphaFoldDB" id="A0AAV7DZ96"/>
<feature type="compositionally biased region" description="Basic residues" evidence="1">
    <location>
        <begin position="104"/>
        <end position="114"/>
    </location>
</feature>
<dbReference type="EMBL" id="JAINDJ010000008">
    <property type="protein sequence ID" value="KAG9440478.1"/>
    <property type="molecule type" value="Genomic_DNA"/>
</dbReference>
<reference evidence="2 3" key="1">
    <citation type="submission" date="2021-07" db="EMBL/GenBank/DDBJ databases">
        <title>The Aristolochia fimbriata genome: insights into angiosperm evolution, floral development and chemical biosynthesis.</title>
        <authorList>
            <person name="Jiao Y."/>
        </authorList>
    </citation>
    <scope>NUCLEOTIDE SEQUENCE [LARGE SCALE GENOMIC DNA]</scope>
    <source>
        <strain evidence="2">IBCAS-2021</strain>
        <tissue evidence="2">Leaf</tissue>
    </source>
</reference>
<organism evidence="2 3">
    <name type="scientific">Aristolochia fimbriata</name>
    <name type="common">White veined hardy Dutchman's pipe vine</name>
    <dbReference type="NCBI Taxonomy" id="158543"/>
    <lineage>
        <taxon>Eukaryota</taxon>
        <taxon>Viridiplantae</taxon>
        <taxon>Streptophyta</taxon>
        <taxon>Embryophyta</taxon>
        <taxon>Tracheophyta</taxon>
        <taxon>Spermatophyta</taxon>
        <taxon>Magnoliopsida</taxon>
        <taxon>Magnoliidae</taxon>
        <taxon>Piperales</taxon>
        <taxon>Aristolochiaceae</taxon>
        <taxon>Aristolochia</taxon>
    </lineage>
</organism>
<evidence type="ECO:0000313" key="3">
    <source>
        <dbReference type="Proteomes" id="UP000825729"/>
    </source>
</evidence>
<keyword evidence="3" id="KW-1185">Reference proteome</keyword>